<comment type="caution">
    <text evidence="2">The sequence shown here is derived from an EMBL/GenBank/DDBJ whole genome shotgun (WGS) entry which is preliminary data.</text>
</comment>
<proteinExistence type="predicted"/>
<keyword evidence="3" id="KW-1185">Reference proteome</keyword>
<name>A0AAD7MT32_9AGAR</name>
<evidence type="ECO:0000313" key="2">
    <source>
        <dbReference type="EMBL" id="KAJ7729436.1"/>
    </source>
</evidence>
<gene>
    <name evidence="2" type="ORF">B0H16DRAFT_1470005</name>
</gene>
<feature type="compositionally biased region" description="Polar residues" evidence="1">
    <location>
        <begin position="69"/>
        <end position="78"/>
    </location>
</feature>
<dbReference type="AlphaFoldDB" id="A0AAD7MT32"/>
<accession>A0AAD7MT32</accession>
<feature type="region of interest" description="Disordered" evidence="1">
    <location>
        <begin position="69"/>
        <end position="97"/>
    </location>
</feature>
<sequence>MLELVMTHGRIERAARGVVIWQTIEFGRGPPPLGLFLLVVILARTGALYDGSASHWVDISVEESFAVTKGSSGKSSNHGMPPRPTATGSSPASNYPSQDWCFVREIGFKSGWLSVER</sequence>
<feature type="compositionally biased region" description="Polar residues" evidence="1">
    <location>
        <begin position="86"/>
        <end position="97"/>
    </location>
</feature>
<evidence type="ECO:0000256" key="1">
    <source>
        <dbReference type="SAM" id="MobiDB-lite"/>
    </source>
</evidence>
<dbReference type="EMBL" id="JARKIB010000165">
    <property type="protein sequence ID" value="KAJ7729436.1"/>
    <property type="molecule type" value="Genomic_DNA"/>
</dbReference>
<organism evidence="2 3">
    <name type="scientific">Mycena metata</name>
    <dbReference type="NCBI Taxonomy" id="1033252"/>
    <lineage>
        <taxon>Eukaryota</taxon>
        <taxon>Fungi</taxon>
        <taxon>Dikarya</taxon>
        <taxon>Basidiomycota</taxon>
        <taxon>Agaricomycotina</taxon>
        <taxon>Agaricomycetes</taxon>
        <taxon>Agaricomycetidae</taxon>
        <taxon>Agaricales</taxon>
        <taxon>Marasmiineae</taxon>
        <taxon>Mycenaceae</taxon>
        <taxon>Mycena</taxon>
    </lineage>
</organism>
<evidence type="ECO:0000313" key="3">
    <source>
        <dbReference type="Proteomes" id="UP001215598"/>
    </source>
</evidence>
<protein>
    <submittedName>
        <fullName evidence="2">Uncharacterized protein</fullName>
    </submittedName>
</protein>
<dbReference type="Proteomes" id="UP001215598">
    <property type="component" value="Unassembled WGS sequence"/>
</dbReference>
<reference evidence="2" key="1">
    <citation type="submission" date="2023-03" db="EMBL/GenBank/DDBJ databases">
        <title>Massive genome expansion in bonnet fungi (Mycena s.s.) driven by repeated elements and novel gene families across ecological guilds.</title>
        <authorList>
            <consortium name="Lawrence Berkeley National Laboratory"/>
            <person name="Harder C.B."/>
            <person name="Miyauchi S."/>
            <person name="Viragh M."/>
            <person name="Kuo A."/>
            <person name="Thoen E."/>
            <person name="Andreopoulos B."/>
            <person name="Lu D."/>
            <person name="Skrede I."/>
            <person name="Drula E."/>
            <person name="Henrissat B."/>
            <person name="Morin E."/>
            <person name="Kohler A."/>
            <person name="Barry K."/>
            <person name="LaButti K."/>
            <person name="Morin E."/>
            <person name="Salamov A."/>
            <person name="Lipzen A."/>
            <person name="Mereny Z."/>
            <person name="Hegedus B."/>
            <person name="Baldrian P."/>
            <person name="Stursova M."/>
            <person name="Weitz H."/>
            <person name="Taylor A."/>
            <person name="Grigoriev I.V."/>
            <person name="Nagy L.G."/>
            <person name="Martin F."/>
            <person name="Kauserud H."/>
        </authorList>
    </citation>
    <scope>NUCLEOTIDE SEQUENCE</scope>
    <source>
        <strain evidence="2">CBHHK182m</strain>
    </source>
</reference>